<sequence length="578" mass="64185">MLFSVTIPHTQVWTWPTLGEPAVLPSWLFRALLWPFWRAGGLTGLFAWRWLTTFAAFALAWLTARRMWAKGLSPLAVLVIAALVYRQRSQVRPETLAAVLLTLTLWLLERRRQVAAGTPDASWALVAVAWVWANAHISYLLLFVLLGIHLLDALAAARRGQPRAHGSAGLLWIGFACAAVSFLNPFGWRALWQPFEFFLHWRDTAIFQGIGELRRLGWSGNETNGLFTMLIAWPLLVLWRARRAGLDLAEALTCAAFTAYALPSQRFVSVYALVAAPYLARDLDAWVATRRWPRWSAAPAARAGLAAIACVALALPEWFRPDSPMRPGVGVDLTRYPAAACDFMAAHDIRGHGFNQVRSGGYLLWRFWPDRGRLPFISIHPEDSPPEIRSLYAAVFTDPARWPDLDGRYPFDYALLDRRQYGSDRLYDHLDADTTWALVFADDAALLYVRRDGALAATAGRLAYRVVPGGRQGLAALRAAWASDTALATRARAELERQVTESPACSGSLSLLADLAIAGGRPADARPLLERALSIEPATPQAHQRLGLIAMFEQDAPRAIREFERERRVAGPSAALEV</sequence>
<feature type="transmembrane region" description="Helical" evidence="1">
    <location>
        <begin position="67"/>
        <end position="85"/>
    </location>
</feature>
<dbReference type="EMBL" id="VBPB01000228">
    <property type="protein sequence ID" value="TMQ70399.1"/>
    <property type="molecule type" value="Genomic_DNA"/>
</dbReference>
<keyword evidence="1" id="KW-1133">Transmembrane helix</keyword>
<organism evidence="2 3">
    <name type="scientific">Eiseniibacteriota bacterium</name>
    <dbReference type="NCBI Taxonomy" id="2212470"/>
    <lineage>
        <taxon>Bacteria</taxon>
        <taxon>Candidatus Eiseniibacteriota</taxon>
    </lineage>
</organism>
<feature type="non-terminal residue" evidence="2">
    <location>
        <position position="578"/>
    </location>
</feature>
<name>A0A538U3U4_UNCEI</name>
<dbReference type="Proteomes" id="UP000319771">
    <property type="component" value="Unassembled WGS sequence"/>
</dbReference>
<keyword evidence="1" id="KW-0472">Membrane</keyword>
<feature type="transmembrane region" description="Helical" evidence="1">
    <location>
        <begin position="36"/>
        <end position="60"/>
    </location>
</feature>
<dbReference type="Gene3D" id="1.25.40.10">
    <property type="entry name" value="Tetratricopeptide repeat domain"/>
    <property type="match status" value="1"/>
</dbReference>
<feature type="transmembrane region" description="Helical" evidence="1">
    <location>
        <begin position="139"/>
        <end position="157"/>
    </location>
</feature>
<comment type="caution">
    <text evidence="2">The sequence shown here is derived from an EMBL/GenBank/DDBJ whole genome shotgun (WGS) entry which is preliminary data.</text>
</comment>
<accession>A0A538U3U4</accession>
<proteinExistence type="predicted"/>
<gene>
    <name evidence="2" type="ORF">E6K81_12695</name>
</gene>
<feature type="transmembrane region" description="Helical" evidence="1">
    <location>
        <begin position="169"/>
        <end position="188"/>
    </location>
</feature>
<evidence type="ECO:0000313" key="3">
    <source>
        <dbReference type="Proteomes" id="UP000319771"/>
    </source>
</evidence>
<evidence type="ECO:0000313" key="2">
    <source>
        <dbReference type="EMBL" id="TMQ70399.1"/>
    </source>
</evidence>
<protein>
    <submittedName>
        <fullName evidence="2">Uncharacterized protein</fullName>
    </submittedName>
</protein>
<dbReference type="InterPro" id="IPR011990">
    <property type="entry name" value="TPR-like_helical_dom_sf"/>
</dbReference>
<reference evidence="2 3" key="1">
    <citation type="journal article" date="2019" name="Nat. Microbiol.">
        <title>Mediterranean grassland soil C-N compound turnover is dependent on rainfall and depth, and is mediated by genomically divergent microorganisms.</title>
        <authorList>
            <person name="Diamond S."/>
            <person name="Andeer P.F."/>
            <person name="Li Z."/>
            <person name="Crits-Christoph A."/>
            <person name="Burstein D."/>
            <person name="Anantharaman K."/>
            <person name="Lane K.R."/>
            <person name="Thomas B.C."/>
            <person name="Pan C."/>
            <person name="Northen T.R."/>
            <person name="Banfield J.F."/>
        </authorList>
    </citation>
    <scope>NUCLEOTIDE SEQUENCE [LARGE SCALE GENOMIC DNA]</scope>
    <source>
        <strain evidence="2">WS_11</strain>
    </source>
</reference>
<keyword evidence="1" id="KW-0812">Transmembrane</keyword>
<dbReference type="SUPFAM" id="SSF48452">
    <property type="entry name" value="TPR-like"/>
    <property type="match status" value="1"/>
</dbReference>
<dbReference type="AlphaFoldDB" id="A0A538U3U4"/>
<evidence type="ECO:0000256" key="1">
    <source>
        <dbReference type="SAM" id="Phobius"/>
    </source>
</evidence>